<dbReference type="GO" id="GO:0006123">
    <property type="term" value="P:mitochondrial electron transport, cytochrome c to oxygen"/>
    <property type="evidence" value="ECO:0007669"/>
    <property type="project" value="TreeGrafter"/>
</dbReference>
<proteinExistence type="inferred from homology"/>
<evidence type="ECO:0000313" key="12">
    <source>
        <dbReference type="EMBL" id="QDP14176.1"/>
    </source>
</evidence>
<keyword evidence="8 9" id="KW-0472">Membrane</keyword>
<comment type="catalytic activity">
    <reaction evidence="9">
        <text>4 Fe(II)-[cytochrome c] + O2 + 8 H(+)(in) = 4 Fe(III)-[cytochrome c] + 2 H2O + 4 H(+)(out)</text>
        <dbReference type="Rhea" id="RHEA:11436"/>
        <dbReference type="Rhea" id="RHEA-COMP:10350"/>
        <dbReference type="Rhea" id="RHEA-COMP:14399"/>
        <dbReference type="ChEBI" id="CHEBI:15377"/>
        <dbReference type="ChEBI" id="CHEBI:15378"/>
        <dbReference type="ChEBI" id="CHEBI:15379"/>
        <dbReference type="ChEBI" id="CHEBI:29033"/>
        <dbReference type="ChEBI" id="CHEBI:29034"/>
        <dbReference type="EC" id="7.1.1.9"/>
    </reaction>
</comment>
<keyword evidence="7 10" id="KW-1133">Transmembrane helix</keyword>
<keyword evidence="9" id="KW-0813">Transport</keyword>
<feature type="transmembrane region" description="Helical" evidence="10">
    <location>
        <begin position="373"/>
        <end position="393"/>
    </location>
</feature>
<feature type="transmembrane region" description="Helical" evidence="10">
    <location>
        <begin position="220"/>
        <end position="244"/>
    </location>
</feature>
<dbReference type="InterPro" id="IPR000883">
    <property type="entry name" value="Cyt_C_Oxase_1"/>
</dbReference>
<dbReference type="Pfam" id="PF00115">
    <property type="entry name" value="COX1"/>
    <property type="match status" value="1"/>
</dbReference>
<protein>
    <recommendedName>
        <fullName evidence="5 9">Cytochrome c oxidase subunit 1</fullName>
        <ecNumber evidence="9">7.1.1.9</ecNumber>
    </recommendedName>
</protein>
<feature type="transmembrane region" description="Helical" evidence="10">
    <location>
        <begin position="413"/>
        <end position="434"/>
    </location>
</feature>
<feature type="transmembrane region" description="Helical" evidence="10">
    <location>
        <begin position="136"/>
        <end position="160"/>
    </location>
</feature>
<name>A0A516IDI7_9BIVA</name>
<comment type="subcellular location">
    <subcellularLocation>
        <location evidence="2">Membrane</location>
        <topology evidence="2">Multi-pass membrane protein</topology>
    </subcellularLocation>
    <subcellularLocation>
        <location evidence="9">Mitochondrion inner membrane</location>
        <topology evidence="9">Multi-pass membrane protein</topology>
    </subcellularLocation>
</comment>
<dbReference type="PROSITE" id="PS50855">
    <property type="entry name" value="COX1"/>
    <property type="match status" value="1"/>
</dbReference>
<feature type="transmembrane region" description="Helical" evidence="10">
    <location>
        <begin position="91"/>
        <end position="115"/>
    </location>
</feature>
<dbReference type="InterPro" id="IPR036927">
    <property type="entry name" value="Cyt_c_oxase-like_su1_sf"/>
</dbReference>
<keyword evidence="9" id="KW-0186">Copper</keyword>
<evidence type="ECO:0000256" key="2">
    <source>
        <dbReference type="ARBA" id="ARBA00004141"/>
    </source>
</evidence>
<dbReference type="PROSITE" id="PS00077">
    <property type="entry name" value="COX1_CUB"/>
    <property type="match status" value="1"/>
</dbReference>
<keyword evidence="9" id="KW-0679">Respiratory chain</keyword>
<comment type="cofactor">
    <cofactor evidence="1">
        <name>heme</name>
        <dbReference type="ChEBI" id="CHEBI:30413"/>
    </cofactor>
</comment>
<reference evidence="12" key="1">
    <citation type="journal article" date="2019" name="Mitochondrial DNA Part B Resour">
        <title>Complete mitochondrial genome of Trachycardium flavum (Linnaeus, 1758).</title>
        <authorList>
            <person name="Pu L."/>
            <person name="Liu H."/>
            <person name="Yang M."/>
            <person name="Wang G."/>
            <person name="Xia G."/>
            <person name="Shen M."/>
            <person name="Li B."/>
        </authorList>
    </citation>
    <scope>NUCLEOTIDE SEQUENCE</scope>
</reference>
<evidence type="ECO:0000256" key="3">
    <source>
        <dbReference type="ARBA" id="ARBA00004673"/>
    </source>
</evidence>
<dbReference type="AlphaFoldDB" id="A0A516IDI7"/>
<evidence type="ECO:0000256" key="8">
    <source>
        <dbReference type="ARBA" id="ARBA00023136"/>
    </source>
</evidence>
<feature type="transmembrane region" description="Helical" evidence="10">
    <location>
        <begin position="446"/>
        <end position="464"/>
    </location>
</feature>
<keyword evidence="9 12" id="KW-0496">Mitochondrion</keyword>
<evidence type="ECO:0000256" key="1">
    <source>
        <dbReference type="ARBA" id="ARBA00001971"/>
    </source>
</evidence>
<evidence type="ECO:0000256" key="5">
    <source>
        <dbReference type="ARBA" id="ARBA00015947"/>
    </source>
</evidence>
<keyword evidence="9" id="KW-0479">Metal-binding</keyword>
<dbReference type="SUPFAM" id="SSF81442">
    <property type="entry name" value="Cytochrome c oxidase subunit I-like"/>
    <property type="match status" value="1"/>
</dbReference>
<dbReference type="UniPathway" id="UPA00705"/>
<evidence type="ECO:0000259" key="11">
    <source>
        <dbReference type="PROSITE" id="PS50855"/>
    </source>
</evidence>
<dbReference type="InterPro" id="IPR023616">
    <property type="entry name" value="Cyt_c_oxase-like_su1_dom"/>
</dbReference>
<keyword evidence="9" id="KW-0999">Mitochondrion inner membrane</keyword>
<dbReference type="Gene3D" id="1.20.210.10">
    <property type="entry name" value="Cytochrome c oxidase-like, subunit I domain"/>
    <property type="match status" value="1"/>
</dbReference>
<dbReference type="EC" id="7.1.1.9" evidence="9"/>
<dbReference type="PANTHER" id="PTHR10422:SF18">
    <property type="entry name" value="CYTOCHROME C OXIDASE SUBUNIT 1"/>
    <property type="match status" value="1"/>
</dbReference>
<dbReference type="PRINTS" id="PR01165">
    <property type="entry name" value="CYCOXIDASEI"/>
</dbReference>
<geneLocation type="mitochondrion" evidence="12"/>
<feature type="transmembrane region" description="Helical" evidence="10">
    <location>
        <begin position="264"/>
        <end position="286"/>
    </location>
</feature>
<organism evidence="12">
    <name type="scientific">Vasticardium flavum</name>
    <dbReference type="NCBI Taxonomy" id="80826"/>
    <lineage>
        <taxon>Eukaryota</taxon>
        <taxon>Metazoa</taxon>
        <taxon>Spiralia</taxon>
        <taxon>Lophotrochozoa</taxon>
        <taxon>Mollusca</taxon>
        <taxon>Bivalvia</taxon>
        <taxon>Autobranchia</taxon>
        <taxon>Heteroconchia</taxon>
        <taxon>Euheterodonta</taxon>
        <taxon>Imparidentia</taxon>
        <taxon>Neoheterodontei</taxon>
        <taxon>Cardiida</taxon>
        <taxon>Cardioidea</taxon>
        <taxon>Cardiidae</taxon>
        <taxon>Trachycardiinae</taxon>
        <taxon>Vasticardium</taxon>
    </lineage>
</organism>
<sequence>MDITPTLTVRVDLFPSMVGFYFITSLNDYSGSFGLWRDRWLGSTNHKDIGTLYFLLAFWAGLSGTSFSVMIRTELARPSSWLHNHNLYNVIVTSHALIMIFFMVMPVMMGGYGNWLVPLMLSVPDMQFPRLNNMSFWFVPNALTLLAMSGFVEGGVGAGWTIYPPLTSIEFLSDASMDMAIFSLHLGGVSSIAASLNFASTCVNMRQEDRGIHKVPMLPISLAITALLLIIAMPVLAGALTMLLLDRNFATSFFDPVGGGDPILFMHLFWFFGHPEVYILILPAFGMISHIVQSNSGKKSLFGKVPMIYAMGSIGFLGFIVWGHHMFTVGLDVDTRAYFSALTLIIAVPTGIKVFSWGATYMGGFTKWRASTLWSLGFIGLFTVGGLTGIVLASASFDVLLHDTYYVVAHFHYVLSMGAVFGIFGAFYFWFPLVTGLGLNPSWSKAHFVLMVAGVNLTFFPQHFLGITGMPRRYAHYPDGYFFWNYISSFGSELSLVAMYLFLFLLWEGLYSERPLIFSDSVDAEWLQDMHPFGSHNSPQASVCVKWFGFSFIF</sequence>
<comment type="similarity">
    <text evidence="4 9">Belongs to the heme-copper respiratory oxidase family.</text>
</comment>
<feature type="transmembrane region" description="Helical" evidence="10">
    <location>
        <begin position="484"/>
        <end position="507"/>
    </location>
</feature>
<evidence type="ECO:0000256" key="4">
    <source>
        <dbReference type="ARBA" id="ARBA00009578"/>
    </source>
</evidence>
<gene>
    <name evidence="12" type="primary">COX1</name>
</gene>
<dbReference type="InterPro" id="IPR023615">
    <property type="entry name" value="Cyt_c_Oxase_su1_BS"/>
</dbReference>
<dbReference type="GO" id="GO:0045277">
    <property type="term" value="C:respiratory chain complex IV"/>
    <property type="evidence" value="ECO:0007669"/>
    <property type="project" value="InterPro"/>
</dbReference>
<accession>A0A516IDI7</accession>
<feature type="transmembrane region" description="Helical" evidence="10">
    <location>
        <begin position="307"/>
        <end position="325"/>
    </location>
</feature>
<keyword evidence="9" id="KW-0408">Iron</keyword>
<feature type="domain" description="Cytochrome oxidase subunit I profile" evidence="11">
    <location>
        <begin position="34"/>
        <end position="537"/>
    </location>
</feature>
<dbReference type="GO" id="GO:0020037">
    <property type="term" value="F:heme binding"/>
    <property type="evidence" value="ECO:0007669"/>
    <property type="project" value="InterPro"/>
</dbReference>
<dbReference type="GO" id="GO:0004129">
    <property type="term" value="F:cytochrome-c oxidase activity"/>
    <property type="evidence" value="ECO:0007669"/>
    <property type="project" value="UniProtKB-EC"/>
</dbReference>
<dbReference type="GO" id="GO:0005743">
    <property type="term" value="C:mitochondrial inner membrane"/>
    <property type="evidence" value="ECO:0007669"/>
    <property type="project" value="UniProtKB-SubCell"/>
</dbReference>
<dbReference type="CDD" id="cd01663">
    <property type="entry name" value="Cyt_c_Oxidase_I"/>
    <property type="match status" value="1"/>
</dbReference>
<evidence type="ECO:0000256" key="7">
    <source>
        <dbReference type="ARBA" id="ARBA00022989"/>
    </source>
</evidence>
<feature type="transmembrane region" description="Helical" evidence="10">
    <location>
        <begin position="51"/>
        <end position="71"/>
    </location>
</feature>
<keyword evidence="9" id="KW-0249">Electron transport</keyword>
<dbReference type="PANTHER" id="PTHR10422">
    <property type="entry name" value="CYTOCHROME C OXIDASE SUBUNIT 1"/>
    <property type="match status" value="1"/>
</dbReference>
<dbReference type="InterPro" id="IPR033944">
    <property type="entry name" value="Cyt_c_oxase_su1_dom"/>
</dbReference>
<dbReference type="GO" id="GO:0046872">
    <property type="term" value="F:metal ion binding"/>
    <property type="evidence" value="ECO:0007669"/>
    <property type="project" value="UniProtKB-KW"/>
</dbReference>
<comment type="pathway">
    <text evidence="3 9">Energy metabolism; oxidative phosphorylation.</text>
</comment>
<evidence type="ECO:0000256" key="9">
    <source>
        <dbReference type="RuleBase" id="RU000369"/>
    </source>
</evidence>
<evidence type="ECO:0000256" key="10">
    <source>
        <dbReference type="SAM" id="Phobius"/>
    </source>
</evidence>
<feature type="transmembrane region" description="Helical" evidence="10">
    <location>
        <begin position="180"/>
        <end position="199"/>
    </location>
</feature>
<dbReference type="GO" id="GO:0015990">
    <property type="term" value="P:electron transport coupled proton transport"/>
    <property type="evidence" value="ECO:0007669"/>
    <property type="project" value="TreeGrafter"/>
</dbReference>
<keyword evidence="9" id="KW-0349">Heme</keyword>
<dbReference type="EMBL" id="MK783266">
    <property type="protein sequence ID" value="QDP14176.1"/>
    <property type="molecule type" value="Genomic_DNA"/>
</dbReference>
<feature type="transmembrane region" description="Helical" evidence="10">
    <location>
        <begin position="337"/>
        <end position="361"/>
    </location>
</feature>
<evidence type="ECO:0000256" key="6">
    <source>
        <dbReference type="ARBA" id="ARBA00022692"/>
    </source>
</evidence>
<comment type="function">
    <text evidence="9">Component of the cytochrome c oxidase, the last enzyme in the mitochondrial electron transport chain which drives oxidative phosphorylation. The respiratory chain contains 3 multisubunit complexes succinate dehydrogenase (complex II, CII), ubiquinol-cytochrome c oxidoreductase (cytochrome b-c1 complex, complex III, CIII) and cytochrome c oxidase (complex IV, CIV), that cooperate to transfer electrons derived from NADH and succinate to molecular oxygen, creating an electrochemical gradient over the inner membrane that drives transmembrane transport and the ATP synthase. Cytochrome c oxidase is the component of the respiratory chain that catalyzes the reduction of oxygen to water. Electrons originating from reduced cytochrome c in the intermembrane space (IMS) are transferred via the dinuclear copper A center (CU(A)) of subunit 2 and heme A of subunit 1 to the active site in subunit 1, a binuclear center (BNC) formed by heme A3 and copper B (CU(B)). The BNC reduces molecular oxygen to 2 water molecules using 4 electrons from cytochrome c in the IMS and 4 protons from the mitochondrial matrix.</text>
</comment>
<keyword evidence="6 9" id="KW-0812">Transmembrane</keyword>